<dbReference type="Proteomes" id="UP000541810">
    <property type="component" value="Unassembled WGS sequence"/>
</dbReference>
<dbReference type="SUPFAM" id="SSF53756">
    <property type="entry name" value="UDP-Glycosyltransferase/glycogen phosphorylase"/>
    <property type="match status" value="1"/>
</dbReference>
<gene>
    <name evidence="1" type="ORF">HNQ40_000502</name>
</gene>
<protein>
    <submittedName>
        <fullName evidence="1">Uncharacterized protein</fullName>
    </submittedName>
</protein>
<sequence>MTTSSHPLHLIDQASPQAHPTALALIASRGEPAVLLGNQQLQHAAEVSGLVDATCLRVPAGSATWGLPVLRQFLRGVEPGRELHVWSLSCLTALKRLGRTSCTVMHMLTPLTPRQLQRMKRLDRSTLRWLVPGELLREQLIAQGFTPERIGLQTLPTLEQAGAMLQHDRASLRERWGVDDEMPVVALLSDPPTAAQAPSMMTGLNLVSLAADRPLRLLVHPEQHGRSRTQTLLDRYGEPDRFIQDTQIATPWAVLRGCDAVMLSEQPAPLSVRYALAAGLPVVAPDLPLHREALAKAAEGQAHYALTAEPKRMADRLQHRALGLPTHRFAYGSAHVG</sequence>
<dbReference type="AlphaFoldDB" id="A0A7X0H3Q1"/>
<evidence type="ECO:0000313" key="2">
    <source>
        <dbReference type="Proteomes" id="UP000541810"/>
    </source>
</evidence>
<evidence type="ECO:0000313" key="1">
    <source>
        <dbReference type="EMBL" id="MBB6428696.1"/>
    </source>
</evidence>
<keyword evidence="2" id="KW-1185">Reference proteome</keyword>
<name>A0A7X0H3Q1_9BACT</name>
<accession>A0A7X0H3Q1</accession>
<comment type="caution">
    <text evidence="1">The sequence shown here is derived from an EMBL/GenBank/DDBJ whole genome shotgun (WGS) entry which is preliminary data.</text>
</comment>
<organism evidence="1 2">
    <name type="scientific">Algisphaera agarilytica</name>
    <dbReference type="NCBI Taxonomy" id="1385975"/>
    <lineage>
        <taxon>Bacteria</taxon>
        <taxon>Pseudomonadati</taxon>
        <taxon>Planctomycetota</taxon>
        <taxon>Phycisphaerae</taxon>
        <taxon>Phycisphaerales</taxon>
        <taxon>Phycisphaeraceae</taxon>
        <taxon>Algisphaera</taxon>
    </lineage>
</organism>
<dbReference type="Gene3D" id="3.40.50.2000">
    <property type="entry name" value="Glycogen Phosphorylase B"/>
    <property type="match status" value="1"/>
</dbReference>
<dbReference type="RefSeq" id="WP_184676064.1">
    <property type="nucleotide sequence ID" value="NZ_JACHGY010000001.1"/>
</dbReference>
<proteinExistence type="predicted"/>
<reference evidence="1 2" key="1">
    <citation type="submission" date="2020-08" db="EMBL/GenBank/DDBJ databases">
        <title>Genomic Encyclopedia of Type Strains, Phase IV (KMG-IV): sequencing the most valuable type-strain genomes for metagenomic binning, comparative biology and taxonomic classification.</title>
        <authorList>
            <person name="Goeker M."/>
        </authorList>
    </citation>
    <scope>NUCLEOTIDE SEQUENCE [LARGE SCALE GENOMIC DNA]</scope>
    <source>
        <strain evidence="1 2">DSM 103725</strain>
    </source>
</reference>
<dbReference type="EMBL" id="JACHGY010000001">
    <property type="protein sequence ID" value="MBB6428696.1"/>
    <property type="molecule type" value="Genomic_DNA"/>
</dbReference>